<name>A0AAJ6PA91_9CYAN</name>
<dbReference type="KEGG" id="hbq:QI031_03040"/>
<dbReference type="RefSeq" id="WP_281483752.1">
    <property type="nucleotide sequence ID" value="NZ_CP124543.1"/>
</dbReference>
<reference evidence="2 3" key="1">
    <citation type="journal article" date="2023" name="Limnol Oceanogr Lett">
        <title>Environmental adaptations by the intertidal Antarctic cyanobacterium Halotia branconii CENA392 as revealed using long-read genome sequencing.</title>
        <authorList>
            <person name="Dextro R.B."/>
            <person name="Delbaje E."/>
            <person name="Freitas P.N.N."/>
            <person name="Geraldes V."/>
            <person name="Pinto E."/>
            <person name="Long P.F."/>
            <person name="Fiore M.F."/>
        </authorList>
    </citation>
    <scope>NUCLEOTIDE SEQUENCE [LARGE SCALE GENOMIC DNA]</scope>
    <source>
        <strain evidence="2 3">CENA392</strain>
    </source>
</reference>
<dbReference type="SUPFAM" id="SSF51126">
    <property type="entry name" value="Pectin lyase-like"/>
    <property type="match status" value="2"/>
</dbReference>
<dbReference type="Proteomes" id="UP001223520">
    <property type="component" value="Chromosome"/>
</dbReference>
<dbReference type="EMBL" id="CP124543">
    <property type="protein sequence ID" value="WGV26502.1"/>
    <property type="molecule type" value="Genomic_DNA"/>
</dbReference>
<feature type="region of interest" description="Disordered" evidence="1">
    <location>
        <begin position="537"/>
        <end position="557"/>
    </location>
</feature>
<evidence type="ECO:0000313" key="3">
    <source>
        <dbReference type="Proteomes" id="UP001223520"/>
    </source>
</evidence>
<dbReference type="InterPro" id="IPR011050">
    <property type="entry name" value="Pectin_lyase_fold/virulence"/>
</dbReference>
<keyword evidence="3" id="KW-1185">Reference proteome</keyword>
<gene>
    <name evidence="2" type="ORF">QI031_03040</name>
</gene>
<sequence length="557" mass="57123">MSLTDGSQLLTSTSGEGNAGKIKINATDSVSISEGALFTETYSSNRGGDIIIGAKNFHVSNGSLLATVTYRQGNAGTIEINATDSVNISGTSSTPEFLSSRLYAFTDTNSSGRGGDIIINTKNFNISDGSELATGTRGQGNAGTIEINATDSVSIFGTSFITGASTALYTNTLSSGRGGDINIKTSTFNISNEAVLNAETINDGNGGNITVRANLFEVVNGGQLLSTSSGNGNAGKITVDATNEVIVHNSDATFNDRIAKFGTGKVANIENAASGLFVSSQGSGSAGDIEITSPKVQLDNSGRFIADSALGNGGNIRLQVGDLLLLRRSSLISATAGTDQKGGDGGNITINAPNGFIISAPEENSDITANAFSGSGGRITINATGIYGIAPLSREDFQHLSPDLDPSQVPTSNISAISQTNPTLSGTIELNTPGIDPNSGLIELPTIPVDTEVAQGCYSPAYAQSSFVNIGRGGLPANPKDILTPDATQIDWVSLKHSNNNRSLPPVTTKPTTSTPKRIVEATGATLNAKGQIVLSANSSTVTPHSSKQNPIQCHGS</sequence>
<evidence type="ECO:0000256" key="1">
    <source>
        <dbReference type="SAM" id="MobiDB-lite"/>
    </source>
</evidence>
<dbReference type="Gene3D" id="2.160.20.10">
    <property type="entry name" value="Single-stranded right-handed beta-helix, Pectin lyase-like"/>
    <property type="match status" value="2"/>
</dbReference>
<dbReference type="InterPro" id="IPR012334">
    <property type="entry name" value="Pectin_lyas_fold"/>
</dbReference>
<proteinExistence type="predicted"/>
<protein>
    <submittedName>
        <fullName evidence="2">S-layer family protein</fullName>
    </submittedName>
</protein>
<evidence type="ECO:0000313" key="2">
    <source>
        <dbReference type="EMBL" id="WGV26502.1"/>
    </source>
</evidence>
<dbReference type="AlphaFoldDB" id="A0AAJ6PA91"/>
<accession>A0AAJ6PA91</accession>
<organism evidence="2 3">
    <name type="scientific">Halotia branconii CENA392</name>
    <dbReference type="NCBI Taxonomy" id="1539056"/>
    <lineage>
        <taxon>Bacteria</taxon>
        <taxon>Bacillati</taxon>
        <taxon>Cyanobacteriota</taxon>
        <taxon>Cyanophyceae</taxon>
        <taxon>Nostocales</taxon>
        <taxon>Nodulariaceae</taxon>
        <taxon>Halotia</taxon>
    </lineage>
</organism>